<name>A0A248LE36_9NEIS</name>
<dbReference type="PANTHER" id="PTHR43845:SF1">
    <property type="entry name" value="BLR5969 PROTEIN"/>
    <property type="match status" value="1"/>
</dbReference>
<reference evidence="3" key="1">
    <citation type="submission" date="2017-06" db="EMBL/GenBank/DDBJ databases">
        <title>Whole genome sequence of Laribacter hongkongensis LHGZ1.</title>
        <authorList>
            <person name="Chen D."/>
            <person name="Wu H."/>
            <person name="Chen J."/>
        </authorList>
    </citation>
    <scope>NUCLEOTIDE SEQUENCE [LARGE SCALE GENOMIC DNA]</scope>
    <source>
        <strain evidence="3">LHGZ1</strain>
    </source>
</reference>
<dbReference type="Proteomes" id="UP000197424">
    <property type="component" value="Chromosome"/>
</dbReference>
<protein>
    <submittedName>
        <fullName evidence="2">Putative phenylacetate-CoA ligase</fullName>
    </submittedName>
</protein>
<feature type="domain" description="AMP-dependent synthetase/ligase" evidence="1">
    <location>
        <begin position="146"/>
        <end position="275"/>
    </location>
</feature>
<dbReference type="InterPro" id="IPR042099">
    <property type="entry name" value="ANL_N_sf"/>
</dbReference>
<dbReference type="RefSeq" id="WP_088859886.1">
    <property type="nucleotide sequence ID" value="NZ_CP022115.1"/>
</dbReference>
<dbReference type="InterPro" id="IPR000873">
    <property type="entry name" value="AMP-dep_synth/lig_dom"/>
</dbReference>
<proteinExistence type="predicted"/>
<dbReference type="GO" id="GO:0016874">
    <property type="term" value="F:ligase activity"/>
    <property type="evidence" value="ECO:0007669"/>
    <property type="project" value="UniProtKB-KW"/>
</dbReference>
<gene>
    <name evidence="2" type="ORF">LHGZ1_0217</name>
</gene>
<evidence type="ECO:0000313" key="2">
    <source>
        <dbReference type="EMBL" id="ASJ23048.1"/>
    </source>
</evidence>
<dbReference type="PANTHER" id="PTHR43845">
    <property type="entry name" value="BLR5969 PROTEIN"/>
    <property type="match status" value="1"/>
</dbReference>
<dbReference type="OrthoDB" id="580775at2"/>
<keyword evidence="2" id="KW-0436">Ligase</keyword>
<dbReference type="Pfam" id="PF00501">
    <property type="entry name" value="AMP-binding"/>
    <property type="match status" value="1"/>
</dbReference>
<dbReference type="InterPro" id="IPR045851">
    <property type="entry name" value="AMP-bd_C_sf"/>
</dbReference>
<evidence type="ECO:0000259" key="1">
    <source>
        <dbReference type="Pfam" id="PF00501"/>
    </source>
</evidence>
<sequence length="407" mass="44133">MHAPDLREYRPRSEREAEWFRLLPRQLAWAREHSPAYRRLLSDIDPASVTSWEALARIPLTRKSHLLAEQMAEPPFGGYATVAAGAAGRVFASPGPIFEPQGELADPWRMGRACRAAGFRPGWLVHNSFAYHLTPGGFMLDLGCRASGCAVFPAGPGQTELQVNAMRALQPHAYVGTPSFLHILLQRAQELGVLLPRLRRALVSGEALTPDLRTAFEAAGLEAFQCYATADLGLIAYEGVPGGGLVCDEDVLVEIVRPGTGEPVPDGEVGEVVVTTFHPAYPLLRFATGDLSAFAGEPSPCGRTGRVLKGWLGRADQTVKVRGLFVHPAQVHGVAARFAGLGRVRLVVGRHEQQDSLRLLVETPEPALAPAVADMFRELAQLRAEVECVAPGSLPNDGRVIEDRRPY</sequence>
<dbReference type="Gene3D" id="3.40.50.12780">
    <property type="entry name" value="N-terminal domain of ligase-like"/>
    <property type="match status" value="1"/>
</dbReference>
<organism evidence="2 3">
    <name type="scientific">Laribacter hongkongensis</name>
    <dbReference type="NCBI Taxonomy" id="168471"/>
    <lineage>
        <taxon>Bacteria</taxon>
        <taxon>Pseudomonadati</taxon>
        <taxon>Pseudomonadota</taxon>
        <taxon>Betaproteobacteria</taxon>
        <taxon>Neisseriales</taxon>
        <taxon>Aquaspirillaceae</taxon>
        <taxon>Laribacter</taxon>
    </lineage>
</organism>
<accession>A0A248LE36</accession>
<dbReference type="SUPFAM" id="SSF56801">
    <property type="entry name" value="Acetyl-CoA synthetase-like"/>
    <property type="match status" value="1"/>
</dbReference>
<evidence type="ECO:0000313" key="3">
    <source>
        <dbReference type="Proteomes" id="UP000197424"/>
    </source>
</evidence>
<dbReference type="AlphaFoldDB" id="A0A248LE36"/>
<dbReference type="Gene3D" id="3.30.300.30">
    <property type="match status" value="1"/>
</dbReference>
<dbReference type="EMBL" id="CP022115">
    <property type="protein sequence ID" value="ASJ23048.1"/>
    <property type="molecule type" value="Genomic_DNA"/>
</dbReference>